<gene>
    <name evidence="16" type="ORF">CXG81DRAFT_2356</name>
</gene>
<dbReference type="InterPro" id="IPR011005">
    <property type="entry name" value="Dihydropteroate_synth-like_sf"/>
</dbReference>
<keyword evidence="17" id="KW-1185">Reference proteome</keyword>
<evidence type="ECO:0000256" key="9">
    <source>
        <dbReference type="ARBA" id="ARBA00022741"/>
    </source>
</evidence>
<dbReference type="GO" id="GO:0046654">
    <property type="term" value="P:tetrahydrofolate biosynthetic process"/>
    <property type="evidence" value="ECO:0007669"/>
    <property type="project" value="UniProtKB-UniPathway"/>
</dbReference>
<keyword evidence="14" id="KW-0511">Multifunctional enzyme</keyword>
<evidence type="ECO:0000256" key="5">
    <source>
        <dbReference type="ARBA" id="ARBA00005051"/>
    </source>
</evidence>
<evidence type="ECO:0000256" key="3">
    <source>
        <dbReference type="ARBA" id="ARBA00001946"/>
    </source>
</evidence>
<name>A0A4P9XA32_9FUNG</name>
<reference evidence="17" key="1">
    <citation type="journal article" date="2018" name="Nat. Microbiol.">
        <title>Leveraging single-cell genomics to expand the fungal tree of life.</title>
        <authorList>
            <person name="Ahrendt S.R."/>
            <person name="Quandt C.A."/>
            <person name="Ciobanu D."/>
            <person name="Clum A."/>
            <person name="Salamov A."/>
            <person name="Andreopoulos B."/>
            <person name="Cheng J.F."/>
            <person name="Woyke T."/>
            <person name="Pelin A."/>
            <person name="Henrissat B."/>
            <person name="Reynolds N.K."/>
            <person name="Benny G.L."/>
            <person name="Smith M.E."/>
            <person name="James T.Y."/>
            <person name="Grigoriev I.V."/>
        </authorList>
    </citation>
    <scope>NUCLEOTIDE SEQUENCE [LARGE SCALE GENOMIC DNA]</scope>
    <source>
        <strain evidence="17">ATCC 52028</strain>
    </source>
</reference>
<dbReference type="GO" id="GO:0003848">
    <property type="term" value="F:2-amino-4-hydroxy-6-hydroxymethyldihydropteridine diphosphokinase activity"/>
    <property type="evidence" value="ECO:0007669"/>
    <property type="project" value="UniProtKB-EC"/>
</dbReference>
<dbReference type="NCBIfam" id="TIGR01498">
    <property type="entry name" value="folK"/>
    <property type="match status" value="1"/>
</dbReference>
<dbReference type="OrthoDB" id="615426at2759"/>
<dbReference type="Proteomes" id="UP000274922">
    <property type="component" value="Unassembled WGS sequence"/>
</dbReference>
<keyword evidence="11" id="KW-0067">ATP-binding</keyword>
<comment type="catalytic activity">
    <reaction evidence="1">
        <text>(7,8-dihydropterin-6-yl)methyl diphosphate + 4-aminobenzoate = 7,8-dihydropteroate + diphosphate</text>
        <dbReference type="Rhea" id="RHEA:19949"/>
        <dbReference type="ChEBI" id="CHEBI:17836"/>
        <dbReference type="ChEBI" id="CHEBI:17839"/>
        <dbReference type="ChEBI" id="CHEBI:33019"/>
        <dbReference type="ChEBI" id="CHEBI:72950"/>
        <dbReference type="EC" id="2.5.1.15"/>
    </reaction>
</comment>
<dbReference type="Gene3D" id="3.30.70.560">
    <property type="entry name" value="7,8-Dihydro-6-hydroxymethylpterin-pyrophosphokinase HPPK"/>
    <property type="match status" value="1"/>
</dbReference>
<dbReference type="CDD" id="cd00483">
    <property type="entry name" value="HPPK"/>
    <property type="match status" value="1"/>
</dbReference>
<dbReference type="PROSITE" id="PS00793">
    <property type="entry name" value="DHPS_2"/>
    <property type="match status" value="1"/>
</dbReference>
<proteinExistence type="inferred from homology"/>
<comment type="cofactor">
    <cofactor evidence="3">
        <name>Mg(2+)</name>
        <dbReference type="ChEBI" id="CHEBI:18420"/>
    </cofactor>
</comment>
<keyword evidence="12" id="KW-0460">Magnesium</keyword>
<feature type="non-terminal residue" evidence="16">
    <location>
        <position position="439"/>
    </location>
</feature>
<accession>A0A4P9XA32</accession>
<evidence type="ECO:0000256" key="10">
    <source>
        <dbReference type="ARBA" id="ARBA00022777"/>
    </source>
</evidence>
<dbReference type="STRING" id="1555241.A0A4P9XA32"/>
<dbReference type="EMBL" id="ML014148">
    <property type="protein sequence ID" value="RKP02227.1"/>
    <property type="molecule type" value="Genomic_DNA"/>
</dbReference>
<evidence type="ECO:0000259" key="15">
    <source>
        <dbReference type="PROSITE" id="PS50972"/>
    </source>
</evidence>
<dbReference type="GO" id="GO:0046656">
    <property type="term" value="P:folic acid biosynthetic process"/>
    <property type="evidence" value="ECO:0007669"/>
    <property type="project" value="UniProtKB-KW"/>
</dbReference>
<dbReference type="PROSITE" id="PS00794">
    <property type="entry name" value="HPPK"/>
    <property type="match status" value="1"/>
</dbReference>
<evidence type="ECO:0000313" key="16">
    <source>
        <dbReference type="EMBL" id="RKP02227.1"/>
    </source>
</evidence>
<protein>
    <recommendedName>
        <fullName evidence="15">Pterin-binding domain-containing protein</fullName>
    </recommendedName>
</protein>
<keyword evidence="8" id="KW-0479">Metal-binding</keyword>
<dbReference type="SUPFAM" id="SSF55083">
    <property type="entry name" value="6-hydroxymethyl-7,8-dihydropterin pyrophosphokinase, HPPK"/>
    <property type="match status" value="1"/>
</dbReference>
<keyword evidence="7" id="KW-0808">Transferase</keyword>
<evidence type="ECO:0000256" key="13">
    <source>
        <dbReference type="ARBA" id="ARBA00022909"/>
    </source>
</evidence>
<feature type="non-terminal residue" evidence="16">
    <location>
        <position position="1"/>
    </location>
</feature>
<evidence type="ECO:0000313" key="17">
    <source>
        <dbReference type="Proteomes" id="UP000274922"/>
    </source>
</evidence>
<dbReference type="Pfam" id="PF00809">
    <property type="entry name" value="Pterin_bind"/>
    <property type="match status" value="1"/>
</dbReference>
<sequence length="439" mass="47954">YLALGANLGWRREQIHRAIVLLEEKGLTLVNTSHLYESAPMYVTDQPAFLNACIAMAVPPSMTPAAVLHAAKWCEHAIGREFATKRWGPRTVDIDLLFWTTPEATWQLGADDPSMAPDAFPPGCAENAAGLTLTLPHPRMHERAFVMQPLADMVPDMRWDATRTIGDVAAALNADAPDALRRVLVFPSRTQEVVWPHTDAHTGALPEPRVMGIVNLAPDSFSDGGVYAQSPDTVLRHCRGLRRDGADLLDFGAVSTRPHAPDVALDEELRRLLPPLWHVREAMPDALVSVDTCDGRVAARCLSRTWPLPDGRCLPGIDLLNDITGGRDVALLRTVAQAQIPICLMHMRGTPQTMHAHATYTDVVAEVRCELDACVARALREGIYRWNIVVDPGVGFAKTGAHNRALIARLADALPPHHYALLGTSRKGFIGALLAAHRP</sequence>
<organism evidence="16 17">
    <name type="scientific">Caulochytrium protostelioides</name>
    <dbReference type="NCBI Taxonomy" id="1555241"/>
    <lineage>
        <taxon>Eukaryota</taxon>
        <taxon>Fungi</taxon>
        <taxon>Fungi incertae sedis</taxon>
        <taxon>Chytridiomycota</taxon>
        <taxon>Chytridiomycota incertae sedis</taxon>
        <taxon>Chytridiomycetes</taxon>
        <taxon>Caulochytriales</taxon>
        <taxon>Caulochytriaceae</taxon>
        <taxon>Caulochytrium</taxon>
    </lineage>
</organism>
<dbReference type="GO" id="GO:0046872">
    <property type="term" value="F:metal ion binding"/>
    <property type="evidence" value="ECO:0007669"/>
    <property type="project" value="UniProtKB-KW"/>
</dbReference>
<dbReference type="GO" id="GO:0004156">
    <property type="term" value="F:dihydropteroate synthase activity"/>
    <property type="evidence" value="ECO:0007669"/>
    <property type="project" value="UniProtKB-EC"/>
</dbReference>
<feature type="domain" description="Pterin-binding" evidence="15">
    <location>
        <begin position="208"/>
        <end position="439"/>
    </location>
</feature>
<evidence type="ECO:0000256" key="7">
    <source>
        <dbReference type="ARBA" id="ARBA00022679"/>
    </source>
</evidence>
<dbReference type="AlphaFoldDB" id="A0A4P9XA32"/>
<comment type="pathway">
    <text evidence="4">Cofactor biosynthesis; tetrahydrofolate biosynthesis; 7,8-dihydrofolate from 2-amino-4-hydroxy-6-hydroxymethyl-7,8-dihydropteridine diphosphate and 4-aminobenzoate: step 1/2.</text>
</comment>
<comment type="catalytic activity">
    <reaction evidence="2">
        <text>6-hydroxymethyl-7,8-dihydropterin + ATP = (7,8-dihydropterin-6-yl)methyl diphosphate + AMP + H(+)</text>
        <dbReference type="Rhea" id="RHEA:11412"/>
        <dbReference type="ChEBI" id="CHEBI:15378"/>
        <dbReference type="ChEBI" id="CHEBI:30616"/>
        <dbReference type="ChEBI" id="CHEBI:44841"/>
        <dbReference type="ChEBI" id="CHEBI:72950"/>
        <dbReference type="ChEBI" id="CHEBI:456215"/>
        <dbReference type="EC" id="2.7.6.3"/>
    </reaction>
</comment>
<evidence type="ECO:0000256" key="6">
    <source>
        <dbReference type="ARBA" id="ARBA00009951"/>
    </source>
</evidence>
<dbReference type="InterPro" id="IPR000550">
    <property type="entry name" value="Hppk"/>
</dbReference>
<dbReference type="UniPathway" id="UPA00077">
    <property type="reaction ID" value="UER00155"/>
</dbReference>
<dbReference type="SUPFAM" id="SSF51717">
    <property type="entry name" value="Dihydropteroate synthetase-like"/>
    <property type="match status" value="1"/>
</dbReference>
<dbReference type="InterPro" id="IPR045031">
    <property type="entry name" value="DHP_synth-like"/>
</dbReference>
<dbReference type="NCBIfam" id="TIGR01496">
    <property type="entry name" value="DHPS"/>
    <property type="match status" value="1"/>
</dbReference>
<dbReference type="InterPro" id="IPR035907">
    <property type="entry name" value="Hppk_sf"/>
</dbReference>
<dbReference type="Gene3D" id="3.20.20.20">
    <property type="entry name" value="Dihydropteroate synthase-like"/>
    <property type="match status" value="1"/>
</dbReference>
<evidence type="ECO:0000256" key="14">
    <source>
        <dbReference type="ARBA" id="ARBA00023268"/>
    </source>
</evidence>
<keyword evidence="10" id="KW-0418">Kinase</keyword>
<dbReference type="PANTHER" id="PTHR20941:SF1">
    <property type="entry name" value="FOLIC ACID SYNTHESIS PROTEIN FOL1"/>
    <property type="match status" value="1"/>
</dbReference>
<dbReference type="GO" id="GO:0005524">
    <property type="term" value="F:ATP binding"/>
    <property type="evidence" value="ECO:0007669"/>
    <property type="project" value="UniProtKB-KW"/>
</dbReference>
<dbReference type="InterPro" id="IPR006390">
    <property type="entry name" value="DHP_synth_dom"/>
</dbReference>
<dbReference type="PANTHER" id="PTHR20941">
    <property type="entry name" value="FOLATE SYNTHESIS PROTEINS"/>
    <property type="match status" value="1"/>
</dbReference>
<evidence type="ECO:0000256" key="12">
    <source>
        <dbReference type="ARBA" id="ARBA00022842"/>
    </source>
</evidence>
<dbReference type="PROSITE" id="PS50972">
    <property type="entry name" value="PTERIN_BINDING"/>
    <property type="match status" value="1"/>
</dbReference>
<dbReference type="Pfam" id="PF01288">
    <property type="entry name" value="HPPK"/>
    <property type="match status" value="1"/>
</dbReference>
<comment type="pathway">
    <text evidence="5">Cofactor biosynthesis; tetrahydrofolate biosynthesis; 2-amino-4-hydroxy-6-hydroxymethyl-7,8-dihydropteridine diphosphate from 7,8-dihydroneopterin triphosphate: step 4/4.</text>
</comment>
<evidence type="ECO:0000256" key="1">
    <source>
        <dbReference type="ARBA" id="ARBA00000012"/>
    </source>
</evidence>
<evidence type="ECO:0000256" key="2">
    <source>
        <dbReference type="ARBA" id="ARBA00000198"/>
    </source>
</evidence>
<keyword evidence="9" id="KW-0547">Nucleotide-binding</keyword>
<evidence type="ECO:0000256" key="8">
    <source>
        <dbReference type="ARBA" id="ARBA00022723"/>
    </source>
</evidence>
<keyword evidence="13" id="KW-0289">Folate biosynthesis</keyword>
<dbReference type="GO" id="GO:0016301">
    <property type="term" value="F:kinase activity"/>
    <property type="evidence" value="ECO:0007669"/>
    <property type="project" value="UniProtKB-KW"/>
</dbReference>
<evidence type="ECO:0000256" key="11">
    <source>
        <dbReference type="ARBA" id="ARBA00022840"/>
    </source>
</evidence>
<dbReference type="InterPro" id="IPR000489">
    <property type="entry name" value="Pterin-binding_dom"/>
</dbReference>
<evidence type="ECO:0000256" key="4">
    <source>
        <dbReference type="ARBA" id="ARBA00004763"/>
    </source>
</evidence>
<comment type="similarity">
    <text evidence="6">In the C-terminal section; belongs to the DHPS family.</text>
</comment>